<reference evidence="2 3" key="1">
    <citation type="journal article" date="2024" name="J Genomics">
        <title>Draft genome sequencing and assembly of Favolaschia claudopus CIRM-BRFM 2984 isolated from oak limbs.</title>
        <authorList>
            <person name="Navarro D."/>
            <person name="Drula E."/>
            <person name="Chaduli D."/>
            <person name="Cazenave R."/>
            <person name="Ahrendt S."/>
            <person name="Wang J."/>
            <person name="Lipzen A."/>
            <person name="Daum C."/>
            <person name="Barry K."/>
            <person name="Grigoriev I.V."/>
            <person name="Favel A."/>
            <person name="Rosso M.N."/>
            <person name="Martin F."/>
        </authorList>
    </citation>
    <scope>NUCLEOTIDE SEQUENCE [LARGE SCALE GENOMIC DNA]</scope>
    <source>
        <strain evidence="2 3">CIRM-BRFM 2984</strain>
    </source>
</reference>
<sequence>MSRLYRRNVPNPSRWQYTNPCARNHADIDHPPVSEPSAFLDAFPPQPWRYDPEADPISSSARVRGPTSLLSLNPSSLYTPLPIALALYFVQFSPLPSLLPVFKTLDFILRHLGMLALYFNPNNYRPESFPKVRVRVNSELRASSLQSQTPHCKLANLSTLNSLHHTADSSLSNLLEKKARKLTTIPTHTLSIALISALPRPSRAGTGISEVRIRGGSVWKGAVFETIGVVGVGVGGAPCVLPWYMASAAQVEGDRAMLNVLGAGGRTHDDVGASVRGTPRPVSVPRLNEGDLPANSPAPVSMRIRSGPVHRNATLRRSARGVGDIRKPHRIPARGDVDRR</sequence>
<protein>
    <submittedName>
        <fullName evidence="2">Uncharacterized protein</fullName>
    </submittedName>
</protein>
<feature type="region of interest" description="Disordered" evidence="1">
    <location>
        <begin position="316"/>
        <end position="340"/>
    </location>
</feature>
<organism evidence="2 3">
    <name type="scientific">Favolaschia claudopus</name>
    <dbReference type="NCBI Taxonomy" id="2862362"/>
    <lineage>
        <taxon>Eukaryota</taxon>
        <taxon>Fungi</taxon>
        <taxon>Dikarya</taxon>
        <taxon>Basidiomycota</taxon>
        <taxon>Agaricomycotina</taxon>
        <taxon>Agaricomycetes</taxon>
        <taxon>Agaricomycetidae</taxon>
        <taxon>Agaricales</taxon>
        <taxon>Marasmiineae</taxon>
        <taxon>Mycenaceae</taxon>
        <taxon>Favolaschia</taxon>
    </lineage>
</organism>
<dbReference type="AlphaFoldDB" id="A0AAW0D7U3"/>
<name>A0AAW0D7U3_9AGAR</name>
<dbReference type="Proteomes" id="UP001362999">
    <property type="component" value="Unassembled WGS sequence"/>
</dbReference>
<keyword evidence="3" id="KW-1185">Reference proteome</keyword>
<gene>
    <name evidence="2" type="ORF">R3P38DRAFT_3258433</name>
</gene>
<feature type="region of interest" description="Disordered" evidence="1">
    <location>
        <begin position="269"/>
        <end position="304"/>
    </location>
</feature>
<evidence type="ECO:0000313" key="2">
    <source>
        <dbReference type="EMBL" id="KAK7047028.1"/>
    </source>
</evidence>
<accession>A0AAW0D7U3</accession>
<evidence type="ECO:0000313" key="3">
    <source>
        <dbReference type="Proteomes" id="UP001362999"/>
    </source>
</evidence>
<evidence type="ECO:0000256" key="1">
    <source>
        <dbReference type="SAM" id="MobiDB-lite"/>
    </source>
</evidence>
<proteinExistence type="predicted"/>
<comment type="caution">
    <text evidence="2">The sequence shown here is derived from an EMBL/GenBank/DDBJ whole genome shotgun (WGS) entry which is preliminary data.</text>
</comment>
<dbReference type="EMBL" id="JAWWNJ010000010">
    <property type="protein sequence ID" value="KAK7047028.1"/>
    <property type="molecule type" value="Genomic_DNA"/>
</dbReference>